<dbReference type="EMBL" id="CAKKNE010000001">
    <property type="protein sequence ID" value="CAH0364209.1"/>
    <property type="molecule type" value="Genomic_DNA"/>
</dbReference>
<evidence type="ECO:0000256" key="1">
    <source>
        <dbReference type="ARBA" id="ARBA00022801"/>
    </source>
</evidence>
<organism evidence="3 4">
    <name type="scientific">Pelagomonas calceolata</name>
    <dbReference type="NCBI Taxonomy" id="35677"/>
    <lineage>
        <taxon>Eukaryota</taxon>
        <taxon>Sar</taxon>
        <taxon>Stramenopiles</taxon>
        <taxon>Ochrophyta</taxon>
        <taxon>Pelagophyceae</taxon>
        <taxon>Pelagomonadales</taxon>
        <taxon>Pelagomonadaceae</taxon>
        <taxon>Pelagomonas</taxon>
    </lineage>
</organism>
<comment type="caution">
    <text evidence="3">The sequence shown here is derived from an EMBL/GenBank/DDBJ whole genome shotgun (WGS) entry which is preliminary data.</text>
</comment>
<dbReference type="InterPro" id="IPR051262">
    <property type="entry name" value="SMP-30/CGR1_Lactonase"/>
</dbReference>
<dbReference type="PANTHER" id="PTHR47572:SF4">
    <property type="entry name" value="LACTONASE DRP35"/>
    <property type="match status" value="1"/>
</dbReference>
<reference evidence="3" key="1">
    <citation type="submission" date="2021-11" db="EMBL/GenBank/DDBJ databases">
        <authorList>
            <consortium name="Genoscope - CEA"/>
            <person name="William W."/>
        </authorList>
    </citation>
    <scope>NUCLEOTIDE SEQUENCE</scope>
</reference>
<protein>
    <recommendedName>
        <fullName evidence="2">SMP-30/Gluconolactonase/LRE-like region domain-containing protein</fullName>
    </recommendedName>
</protein>
<feature type="domain" description="SMP-30/Gluconolactonase/LRE-like region" evidence="2">
    <location>
        <begin position="57"/>
        <end position="330"/>
    </location>
</feature>
<dbReference type="Gene3D" id="2.120.10.30">
    <property type="entry name" value="TolB, C-terminal domain"/>
    <property type="match status" value="1"/>
</dbReference>
<gene>
    <name evidence="3" type="ORF">PECAL_1P05620</name>
</gene>
<proteinExistence type="predicted"/>
<keyword evidence="4" id="KW-1185">Reference proteome</keyword>
<dbReference type="Pfam" id="PF08450">
    <property type="entry name" value="SGL"/>
    <property type="match status" value="1"/>
</dbReference>
<keyword evidence="1" id="KW-0378">Hydrolase</keyword>
<evidence type="ECO:0000313" key="3">
    <source>
        <dbReference type="EMBL" id="CAH0364209.1"/>
    </source>
</evidence>
<dbReference type="AlphaFoldDB" id="A0A8J2WRC4"/>
<dbReference type="OrthoDB" id="431039at2759"/>
<dbReference type="Proteomes" id="UP000789595">
    <property type="component" value="Unassembled WGS sequence"/>
</dbReference>
<sequence length="358" mass="39295">MVPRAACLVVAAAYAFDTLPGQELTTEEAMRLVGDRKAWRAIFSDNYPELVAEGFAWPEGPTWLEDEKALIFSDTITGKLHIWKGGAVTLLKEHAGGCAVDVAGGCDTEQLEPGSNGMARVGDRIAVCQHGARRLAFLDLASMKEELIVERHGRARLNGPNDVVATPDALYFTDPYYALLEKRRPADAQYADDKSELGFAGVYRYDLRTKDLEVLDSSLMRPNGIGIVNGSHLVVSDCCQGHSTDCPAGEARWLVWPFRGDGYLRRGAQVKIVHRDFVKKGCSDGLAFHEASQTLVASCPGGVCLVDLDAGDVVAKMHLGRSVSNVAFGGGFAWITADKSLWRVELREERRDRRRREL</sequence>
<dbReference type="SUPFAM" id="SSF63829">
    <property type="entry name" value="Calcium-dependent phosphotriesterase"/>
    <property type="match status" value="1"/>
</dbReference>
<evidence type="ECO:0000259" key="2">
    <source>
        <dbReference type="Pfam" id="PF08450"/>
    </source>
</evidence>
<evidence type="ECO:0000313" key="4">
    <source>
        <dbReference type="Proteomes" id="UP000789595"/>
    </source>
</evidence>
<accession>A0A8J2WRC4</accession>
<dbReference type="InterPro" id="IPR013658">
    <property type="entry name" value="SGL"/>
</dbReference>
<dbReference type="PANTHER" id="PTHR47572">
    <property type="entry name" value="LIPOPROTEIN-RELATED"/>
    <property type="match status" value="1"/>
</dbReference>
<dbReference type="InterPro" id="IPR011042">
    <property type="entry name" value="6-blade_b-propeller_TolB-like"/>
</dbReference>
<name>A0A8J2WRC4_9STRA</name>
<dbReference type="GO" id="GO:0016787">
    <property type="term" value="F:hydrolase activity"/>
    <property type="evidence" value="ECO:0007669"/>
    <property type="project" value="UniProtKB-KW"/>
</dbReference>